<feature type="region of interest" description="Disordered" evidence="1">
    <location>
        <begin position="1"/>
        <end position="61"/>
    </location>
</feature>
<protein>
    <submittedName>
        <fullName evidence="3">Uncharacterized protein</fullName>
    </submittedName>
</protein>
<comment type="caution">
    <text evidence="3">The sequence shown here is derived from an EMBL/GenBank/DDBJ whole genome shotgun (WGS) entry which is preliminary data.</text>
</comment>
<keyword evidence="2" id="KW-1133">Transmembrane helix</keyword>
<sequence>MSYPPPGQPQQPYGQHPQPYGHAQPPQPYGQAQPMPYGQPSQPYPTGGYPPPVAMPQQPMQVQQVGHSVTKPAWTCGEMALMFCTMGLAYPIIWMRRRARTTVTRHR</sequence>
<evidence type="ECO:0000256" key="2">
    <source>
        <dbReference type="SAM" id="Phobius"/>
    </source>
</evidence>
<organism evidence="3 4">
    <name type="scientific">Streptosporangium becharense</name>
    <dbReference type="NCBI Taxonomy" id="1816182"/>
    <lineage>
        <taxon>Bacteria</taxon>
        <taxon>Bacillati</taxon>
        <taxon>Actinomycetota</taxon>
        <taxon>Actinomycetes</taxon>
        <taxon>Streptosporangiales</taxon>
        <taxon>Streptosporangiaceae</taxon>
        <taxon>Streptosporangium</taxon>
    </lineage>
</organism>
<dbReference type="Proteomes" id="UP000540685">
    <property type="component" value="Unassembled WGS sequence"/>
</dbReference>
<name>A0A7W9IPF6_9ACTN</name>
<evidence type="ECO:0000313" key="4">
    <source>
        <dbReference type="Proteomes" id="UP000540685"/>
    </source>
</evidence>
<accession>A0A7W9IPF6</accession>
<dbReference type="EMBL" id="JACHMP010000002">
    <property type="protein sequence ID" value="MBB5823764.1"/>
    <property type="molecule type" value="Genomic_DNA"/>
</dbReference>
<reference evidence="3 4" key="1">
    <citation type="submission" date="2020-08" db="EMBL/GenBank/DDBJ databases">
        <title>Sequencing the genomes of 1000 actinobacteria strains.</title>
        <authorList>
            <person name="Klenk H.-P."/>
        </authorList>
    </citation>
    <scope>NUCLEOTIDE SEQUENCE [LARGE SCALE GENOMIC DNA]</scope>
    <source>
        <strain evidence="3 4">DSM 46887</strain>
    </source>
</reference>
<gene>
    <name evidence="3" type="ORF">F4562_006913</name>
</gene>
<evidence type="ECO:0000256" key="1">
    <source>
        <dbReference type="SAM" id="MobiDB-lite"/>
    </source>
</evidence>
<feature type="compositionally biased region" description="Low complexity" evidence="1">
    <location>
        <begin position="10"/>
        <end position="40"/>
    </location>
</feature>
<dbReference type="RefSeq" id="WP_184538075.1">
    <property type="nucleotide sequence ID" value="NZ_JACHMP010000002.1"/>
</dbReference>
<keyword evidence="2" id="KW-0472">Membrane</keyword>
<feature type="transmembrane region" description="Helical" evidence="2">
    <location>
        <begin position="79"/>
        <end position="95"/>
    </location>
</feature>
<keyword evidence="2" id="KW-0812">Transmembrane</keyword>
<evidence type="ECO:0000313" key="3">
    <source>
        <dbReference type="EMBL" id="MBB5823764.1"/>
    </source>
</evidence>
<proteinExistence type="predicted"/>
<keyword evidence="4" id="KW-1185">Reference proteome</keyword>
<dbReference type="AlphaFoldDB" id="A0A7W9IPF6"/>